<feature type="transmembrane region" description="Helical" evidence="1">
    <location>
        <begin position="211"/>
        <end position="228"/>
    </location>
</feature>
<proteinExistence type="predicted"/>
<dbReference type="Proteomes" id="UP001597327">
    <property type="component" value="Unassembled WGS sequence"/>
</dbReference>
<dbReference type="PANTHER" id="PTHR38588">
    <property type="entry name" value="BLL0334 PROTEIN"/>
    <property type="match status" value="1"/>
</dbReference>
<protein>
    <submittedName>
        <fullName evidence="2">Carbon monoxide dehydrogenase subunit G</fullName>
    </submittedName>
</protein>
<dbReference type="PANTHER" id="PTHR38588:SF1">
    <property type="entry name" value="BLL0334 PROTEIN"/>
    <property type="match status" value="1"/>
</dbReference>
<gene>
    <name evidence="2" type="ORF">ACFSC7_08330</name>
</gene>
<accession>A0ABW4JUP3</accession>
<keyword evidence="3" id="KW-1185">Reference proteome</keyword>
<evidence type="ECO:0000256" key="1">
    <source>
        <dbReference type="SAM" id="Phobius"/>
    </source>
</evidence>
<keyword evidence="1" id="KW-1133">Transmembrane helix</keyword>
<dbReference type="InterPro" id="IPR023393">
    <property type="entry name" value="START-like_dom_sf"/>
</dbReference>
<keyword evidence="1" id="KW-0812">Transmembrane</keyword>
<dbReference type="EMBL" id="JBHUFA010000001">
    <property type="protein sequence ID" value="MFD1695522.1"/>
    <property type="molecule type" value="Genomic_DNA"/>
</dbReference>
<keyword evidence="1" id="KW-0472">Membrane</keyword>
<sequence length="229" mass="24256">MDIQGEYRIPASRETVWAALNDPDILRECIPGCDTLEKTDDTHMQAVVTAKVGPVKAKFTGAVTLEDLNPPESYRIVGEGKGGVAGFAKGGAEVRLAEDGAETILTYVANAQVGGKLAQLGSRLIDSTARKMADEFFGAFSRRLGAVDAPLSDDDLDAGVMEEARHIAMEDAPYHLAEAIEDAEEAIERRVHDAEEKVEVAAGRGVLGGPFVWGLIALAVIIAALALAN</sequence>
<comment type="caution">
    <text evidence="2">The sequence shown here is derived from an EMBL/GenBank/DDBJ whole genome shotgun (WGS) entry which is preliminary data.</text>
</comment>
<organism evidence="2 3">
    <name type="scientific">Roseibium aestuarii</name>
    <dbReference type="NCBI Taxonomy" id="2600299"/>
    <lineage>
        <taxon>Bacteria</taxon>
        <taxon>Pseudomonadati</taxon>
        <taxon>Pseudomonadota</taxon>
        <taxon>Alphaproteobacteria</taxon>
        <taxon>Hyphomicrobiales</taxon>
        <taxon>Stappiaceae</taxon>
        <taxon>Roseibium</taxon>
    </lineage>
</organism>
<dbReference type="SUPFAM" id="SSF55961">
    <property type="entry name" value="Bet v1-like"/>
    <property type="match status" value="1"/>
</dbReference>
<evidence type="ECO:0000313" key="2">
    <source>
        <dbReference type="EMBL" id="MFD1695522.1"/>
    </source>
</evidence>
<dbReference type="CDD" id="cd05018">
    <property type="entry name" value="CoxG"/>
    <property type="match status" value="1"/>
</dbReference>
<evidence type="ECO:0000313" key="3">
    <source>
        <dbReference type="Proteomes" id="UP001597327"/>
    </source>
</evidence>
<dbReference type="Pfam" id="PF06240">
    <property type="entry name" value="COXG"/>
    <property type="match status" value="1"/>
</dbReference>
<dbReference type="InterPro" id="IPR010419">
    <property type="entry name" value="CO_DH_gsu"/>
</dbReference>
<dbReference type="RefSeq" id="WP_149890747.1">
    <property type="nucleotide sequence ID" value="NZ_JBHUFA010000001.1"/>
</dbReference>
<reference evidence="3" key="1">
    <citation type="journal article" date="2019" name="Int. J. Syst. Evol. Microbiol.">
        <title>The Global Catalogue of Microorganisms (GCM) 10K type strain sequencing project: providing services to taxonomists for standard genome sequencing and annotation.</title>
        <authorList>
            <consortium name="The Broad Institute Genomics Platform"/>
            <consortium name="The Broad Institute Genome Sequencing Center for Infectious Disease"/>
            <person name="Wu L."/>
            <person name="Ma J."/>
        </authorList>
    </citation>
    <scope>NUCLEOTIDE SEQUENCE [LARGE SCALE GENOMIC DNA]</scope>
    <source>
        <strain evidence="3">JCM 3369</strain>
    </source>
</reference>
<name>A0ABW4JUP3_9HYPH</name>
<dbReference type="Gene3D" id="3.30.530.20">
    <property type="match status" value="1"/>
</dbReference>